<accession>A0AAN2BL89</accession>
<dbReference type="Pfam" id="PF07715">
    <property type="entry name" value="Plug"/>
    <property type="match status" value="1"/>
</dbReference>
<dbReference type="PANTHER" id="PTHR30069:SF40">
    <property type="entry name" value="TONB-DEPENDENT RECEPTOR NMB0964-RELATED"/>
    <property type="match status" value="1"/>
</dbReference>
<feature type="signal peptide" evidence="11">
    <location>
        <begin position="1"/>
        <end position="19"/>
    </location>
</feature>
<dbReference type="InterPro" id="IPR000531">
    <property type="entry name" value="Beta-barrel_TonB"/>
</dbReference>
<dbReference type="Pfam" id="PF00593">
    <property type="entry name" value="TonB_dep_Rec_b-barrel"/>
    <property type="match status" value="1"/>
</dbReference>
<dbReference type="Gene3D" id="2.40.170.20">
    <property type="entry name" value="TonB-dependent receptor, beta-barrel domain"/>
    <property type="match status" value="1"/>
</dbReference>
<evidence type="ECO:0000256" key="7">
    <source>
        <dbReference type="ARBA" id="ARBA00023237"/>
    </source>
</evidence>
<evidence type="ECO:0000313" key="15">
    <source>
        <dbReference type="Proteomes" id="UP001320119"/>
    </source>
</evidence>
<evidence type="ECO:0000256" key="10">
    <source>
        <dbReference type="SAM" id="MobiDB-lite"/>
    </source>
</evidence>
<reference evidence="14 15" key="1">
    <citation type="journal article" date="2022" name="IScience">
        <title>An ultrasensitive nanofiber-based assay for enzymatic hydrolysis and deep-sea microbial degradation of cellulose.</title>
        <authorList>
            <person name="Tsudome M."/>
            <person name="Tachioka M."/>
            <person name="Miyazaki M."/>
            <person name="Uchimura K."/>
            <person name="Tsuda M."/>
            <person name="Takaki Y."/>
            <person name="Deguchi S."/>
        </authorList>
    </citation>
    <scope>NUCLEOTIDE SEQUENCE [LARGE SCALE GENOMIC DNA]</scope>
    <source>
        <strain evidence="14 15">GE09</strain>
    </source>
</reference>
<keyword evidence="6 8" id="KW-0472">Membrane</keyword>
<feature type="region of interest" description="Disordered" evidence="10">
    <location>
        <begin position="275"/>
        <end position="301"/>
    </location>
</feature>
<keyword evidence="3 8" id="KW-1134">Transmembrane beta strand</keyword>
<dbReference type="Proteomes" id="UP001320119">
    <property type="component" value="Chromosome"/>
</dbReference>
<evidence type="ECO:0000256" key="9">
    <source>
        <dbReference type="RuleBase" id="RU003357"/>
    </source>
</evidence>
<evidence type="ECO:0000256" key="2">
    <source>
        <dbReference type="ARBA" id="ARBA00022448"/>
    </source>
</evidence>
<feature type="domain" description="TonB-dependent receptor plug" evidence="13">
    <location>
        <begin position="109"/>
        <end position="213"/>
    </location>
</feature>
<proteinExistence type="inferred from homology"/>
<dbReference type="PANTHER" id="PTHR30069">
    <property type="entry name" value="TONB-DEPENDENT OUTER MEMBRANE RECEPTOR"/>
    <property type="match status" value="1"/>
</dbReference>
<dbReference type="InterPro" id="IPR012910">
    <property type="entry name" value="Plug_dom"/>
</dbReference>
<evidence type="ECO:0000313" key="14">
    <source>
        <dbReference type="EMBL" id="BCD98761.1"/>
    </source>
</evidence>
<dbReference type="RefSeq" id="WP_236983312.1">
    <property type="nucleotide sequence ID" value="NZ_AP023086.1"/>
</dbReference>
<keyword evidence="5 9" id="KW-0798">TonB box</keyword>
<evidence type="ECO:0000256" key="4">
    <source>
        <dbReference type="ARBA" id="ARBA00022692"/>
    </source>
</evidence>
<organism evidence="14 15">
    <name type="scientific">Marinagarivorans cellulosilyticus</name>
    <dbReference type="NCBI Taxonomy" id="2721545"/>
    <lineage>
        <taxon>Bacteria</taxon>
        <taxon>Pseudomonadati</taxon>
        <taxon>Pseudomonadota</taxon>
        <taxon>Gammaproteobacteria</taxon>
        <taxon>Cellvibrionales</taxon>
        <taxon>Cellvibrionaceae</taxon>
        <taxon>Marinagarivorans</taxon>
    </lineage>
</organism>
<keyword evidence="7 8" id="KW-0998">Cell outer membrane</keyword>
<dbReference type="InterPro" id="IPR036942">
    <property type="entry name" value="Beta-barrel_TonB_sf"/>
</dbReference>
<evidence type="ECO:0000259" key="12">
    <source>
        <dbReference type="Pfam" id="PF00593"/>
    </source>
</evidence>
<dbReference type="Gene3D" id="2.170.130.10">
    <property type="entry name" value="TonB-dependent receptor, plug domain"/>
    <property type="match status" value="1"/>
</dbReference>
<name>A0AAN2BL89_9GAMM</name>
<dbReference type="GO" id="GO:0044718">
    <property type="term" value="P:siderophore transmembrane transport"/>
    <property type="evidence" value="ECO:0007669"/>
    <property type="project" value="TreeGrafter"/>
</dbReference>
<dbReference type="InterPro" id="IPR008969">
    <property type="entry name" value="CarboxyPept-like_regulatory"/>
</dbReference>
<evidence type="ECO:0000256" key="8">
    <source>
        <dbReference type="PROSITE-ProRule" id="PRU01360"/>
    </source>
</evidence>
<dbReference type="PROSITE" id="PS52016">
    <property type="entry name" value="TONB_DEPENDENT_REC_3"/>
    <property type="match status" value="1"/>
</dbReference>
<dbReference type="GO" id="GO:0015344">
    <property type="term" value="F:siderophore uptake transmembrane transporter activity"/>
    <property type="evidence" value="ECO:0007669"/>
    <property type="project" value="TreeGrafter"/>
</dbReference>
<protein>
    <submittedName>
        <fullName evidence="14">Iron complex outermembrane recepter protein</fullName>
    </submittedName>
</protein>
<keyword evidence="4 8" id="KW-0812">Transmembrane</keyword>
<feature type="compositionally biased region" description="Acidic residues" evidence="10">
    <location>
        <begin position="276"/>
        <end position="286"/>
    </location>
</feature>
<dbReference type="SUPFAM" id="SSF56935">
    <property type="entry name" value="Porins"/>
    <property type="match status" value="1"/>
</dbReference>
<dbReference type="KEGG" id="marq:MARGE09_P2962"/>
<keyword evidence="2 8" id="KW-0813">Transport</keyword>
<dbReference type="InterPro" id="IPR037066">
    <property type="entry name" value="Plug_dom_sf"/>
</dbReference>
<comment type="similarity">
    <text evidence="8 9">Belongs to the TonB-dependent receptor family.</text>
</comment>
<dbReference type="SUPFAM" id="SSF49464">
    <property type="entry name" value="Carboxypeptidase regulatory domain-like"/>
    <property type="match status" value="1"/>
</dbReference>
<comment type="subcellular location">
    <subcellularLocation>
        <location evidence="1 8">Cell outer membrane</location>
        <topology evidence="1 8">Multi-pass membrane protein</topology>
    </subcellularLocation>
</comment>
<evidence type="ECO:0000256" key="6">
    <source>
        <dbReference type="ARBA" id="ARBA00023136"/>
    </source>
</evidence>
<dbReference type="EMBL" id="AP023086">
    <property type="protein sequence ID" value="BCD98761.1"/>
    <property type="molecule type" value="Genomic_DNA"/>
</dbReference>
<sequence length="800" mass="88116">MKCKLLVAAISAASLNAYALDGQVITEQGVPVVGAKIKVSGSKQFIVSDDQGRFQIDDDANEVHVLAPGYSHQMVHLHDRDGAPLVVRLAASVIEQVDVIGLPIHTSVIESALPVSVLTGEELRNQQASTLGDTLDRQPGVNSNFHGNVASTPVIRGLSGPRVLITQNSLDVSDVSRVGPDHSVASEVSTAQQVEILRGPATLFYGSGAIGGVVNVVDQRVPTDPETRGEFMLSRETVNQQNLASFNATTGAQHFAFYADGFWREADDYKVPVAPEQEDEHEEDHDEEHADKHIVANSAEQSSGYTVGSSYLLDNGYVGIAVGRLDREYGIPGHSHGEPEAGDAAVVYADLEQNRYQLLSELTVDFAGLRAINTRAAYTDYSHAEIEGGDIGTVFSNQTTELRLDLLHQEWRHWKGGLNFHYKNSEVEAQGDEAFTPPSTTQTLAMAMMEERHFGDVLVQFGGRAERVTISADNALLPPLEVHGHEPESDEAHDDHAAEETRVFAVDQSFTPVSLSLGAVWDFAPGYNLGVSLSRAQRAPSASELLSFGPHIGTRTYEIGALFELHEDDGEPHFELAETDFELETSNNIDLTLRKHEGDFGFILNAFHNQIDDYYYQYFTGKFAEVGHDHGEDDHVGEGDHTDEEEAHEDELPVYIYTHADARLFGFEAQGIWKLSEQWRTTVFSDYVNAELKNGGYLPRTPPLRFGADLDFTGEQLSASLNWTHYAKQDNTAERETPTEGYDMFDATVTYRFPVGADELAFFLKVENLTNTEARVHTSFIKDVAPRPGRNFSFGVRGNF</sequence>
<keyword evidence="15" id="KW-1185">Reference proteome</keyword>
<feature type="domain" description="TonB-dependent receptor-like beta-barrel" evidence="12">
    <location>
        <begin position="306"/>
        <end position="769"/>
    </location>
</feature>
<dbReference type="AlphaFoldDB" id="A0AAN2BL89"/>
<evidence type="ECO:0000256" key="3">
    <source>
        <dbReference type="ARBA" id="ARBA00022452"/>
    </source>
</evidence>
<keyword evidence="11" id="KW-0732">Signal</keyword>
<evidence type="ECO:0000256" key="5">
    <source>
        <dbReference type="ARBA" id="ARBA00023077"/>
    </source>
</evidence>
<feature type="chain" id="PRO_5043033255" evidence="11">
    <location>
        <begin position="20"/>
        <end position="800"/>
    </location>
</feature>
<dbReference type="GO" id="GO:0009279">
    <property type="term" value="C:cell outer membrane"/>
    <property type="evidence" value="ECO:0007669"/>
    <property type="project" value="UniProtKB-SubCell"/>
</dbReference>
<evidence type="ECO:0000256" key="1">
    <source>
        <dbReference type="ARBA" id="ARBA00004571"/>
    </source>
</evidence>
<evidence type="ECO:0000256" key="11">
    <source>
        <dbReference type="SAM" id="SignalP"/>
    </source>
</evidence>
<evidence type="ECO:0000259" key="13">
    <source>
        <dbReference type="Pfam" id="PF07715"/>
    </source>
</evidence>
<gene>
    <name evidence="14" type="ORF">MARGE09_P2962</name>
</gene>
<dbReference type="InterPro" id="IPR039426">
    <property type="entry name" value="TonB-dep_rcpt-like"/>
</dbReference>